<dbReference type="SUPFAM" id="SSF49785">
    <property type="entry name" value="Galactose-binding domain-like"/>
    <property type="match status" value="1"/>
</dbReference>
<dbReference type="Pfam" id="PF21467">
    <property type="entry name" value="BetaGal_gal-bd"/>
    <property type="match status" value="1"/>
</dbReference>
<evidence type="ECO:0000256" key="2">
    <source>
        <dbReference type="ARBA" id="ARBA00023295"/>
    </source>
</evidence>
<keyword evidence="1" id="KW-0378">Hydrolase</keyword>
<sequence length="79" mass="8727">RIGTPTDTYLDMRAFGKGIAWANGVNLGRHWNIGPQTALYFPAPFQRKGDNAVVVFDLDSTAKPSVRGLKQQVWIKPGN</sequence>
<dbReference type="InterPro" id="IPR008979">
    <property type="entry name" value="Galactose-bd-like_sf"/>
</dbReference>
<dbReference type="PANTHER" id="PTHR23421">
    <property type="entry name" value="BETA-GALACTOSIDASE RELATED"/>
    <property type="match status" value="1"/>
</dbReference>
<dbReference type="Gene3D" id="2.60.120.260">
    <property type="entry name" value="Galactose-binding domain-like"/>
    <property type="match status" value="1"/>
</dbReference>
<dbReference type="InterPro" id="IPR001944">
    <property type="entry name" value="Glycoside_Hdrlase_35"/>
</dbReference>
<organism evidence="4 5">
    <name type="scientific">Xanthomonas codiaei</name>
    <dbReference type="NCBI Taxonomy" id="56463"/>
    <lineage>
        <taxon>Bacteria</taxon>
        <taxon>Pseudomonadati</taxon>
        <taxon>Pseudomonadota</taxon>
        <taxon>Gammaproteobacteria</taxon>
        <taxon>Lysobacterales</taxon>
        <taxon>Lysobacteraceae</taxon>
        <taxon>Xanthomonas</taxon>
    </lineage>
</organism>
<dbReference type="EMBL" id="JBJGBS010000217">
    <property type="protein sequence ID" value="MFO3707445.1"/>
    <property type="molecule type" value="Genomic_DNA"/>
</dbReference>
<feature type="non-terminal residue" evidence="4">
    <location>
        <position position="1"/>
    </location>
</feature>
<evidence type="ECO:0000313" key="4">
    <source>
        <dbReference type="EMBL" id="MFO3707445.1"/>
    </source>
</evidence>
<comment type="caution">
    <text evidence="4">The sequence shown here is derived from an EMBL/GenBank/DDBJ whole genome shotgun (WGS) entry which is preliminary data.</text>
</comment>
<evidence type="ECO:0000256" key="1">
    <source>
        <dbReference type="ARBA" id="ARBA00022801"/>
    </source>
</evidence>
<keyword evidence="5" id="KW-1185">Reference proteome</keyword>
<proteinExistence type="predicted"/>
<name>A0ABW9MT93_9XANT</name>
<evidence type="ECO:0000313" key="5">
    <source>
        <dbReference type="Proteomes" id="UP001637990"/>
    </source>
</evidence>
<feature type="domain" description="Beta-galactosidase galactose-binding" evidence="3">
    <location>
        <begin position="5"/>
        <end position="51"/>
    </location>
</feature>
<accession>A0ABW9MT93</accession>
<dbReference type="InterPro" id="IPR048913">
    <property type="entry name" value="BetaGal_gal-bd"/>
</dbReference>
<evidence type="ECO:0000259" key="3">
    <source>
        <dbReference type="Pfam" id="PF21467"/>
    </source>
</evidence>
<dbReference type="Proteomes" id="UP001637990">
    <property type="component" value="Unassembled WGS sequence"/>
</dbReference>
<protein>
    <submittedName>
        <fullName evidence="4">Beta-galactosidase</fullName>
    </submittedName>
</protein>
<reference evidence="4 5" key="1">
    <citation type="submission" date="2024-11" db="EMBL/GenBank/DDBJ databases">
        <title>Genome sequencing of Xanthomonas codiaei.</title>
        <authorList>
            <person name="Studholme D.J."/>
        </authorList>
    </citation>
    <scope>NUCLEOTIDE SEQUENCE [LARGE SCALE GENOMIC DNA]</scope>
    <source>
        <strain evidence="4 5">NCPPB 4350</strain>
    </source>
</reference>
<gene>
    <name evidence="4" type="ORF">ACI6Q5_21320</name>
</gene>
<keyword evidence="2" id="KW-0326">Glycosidase</keyword>